<comment type="function">
    <text evidence="1">Fluoride channel required for the rapid expulsion of cytoplasmic fluoride.</text>
</comment>
<feature type="transmembrane region" description="Helical" evidence="10">
    <location>
        <begin position="365"/>
        <end position="386"/>
    </location>
</feature>
<dbReference type="InterPro" id="IPR003691">
    <property type="entry name" value="FluC"/>
</dbReference>
<reference evidence="12" key="1">
    <citation type="journal article" date="2017" name="Genome Biol.">
        <title>Comparative genomics reveals high biological diversity and specific adaptations in the industrially and medically important fungal genus Aspergillus.</title>
        <authorList>
            <person name="de Vries R.P."/>
            <person name="Riley R."/>
            <person name="Wiebenga A."/>
            <person name="Aguilar-Osorio G."/>
            <person name="Amillis S."/>
            <person name="Uchima C.A."/>
            <person name="Anderluh G."/>
            <person name="Asadollahi M."/>
            <person name="Askin M."/>
            <person name="Barry K."/>
            <person name="Battaglia E."/>
            <person name="Bayram O."/>
            <person name="Benocci T."/>
            <person name="Braus-Stromeyer S.A."/>
            <person name="Caldana C."/>
            <person name="Canovas D."/>
            <person name="Cerqueira G.C."/>
            <person name="Chen F."/>
            <person name="Chen W."/>
            <person name="Choi C."/>
            <person name="Clum A."/>
            <person name="Dos Santos R.A."/>
            <person name="Damasio A.R."/>
            <person name="Diallinas G."/>
            <person name="Emri T."/>
            <person name="Fekete E."/>
            <person name="Flipphi M."/>
            <person name="Freyberg S."/>
            <person name="Gallo A."/>
            <person name="Gournas C."/>
            <person name="Habgood R."/>
            <person name="Hainaut M."/>
            <person name="Harispe M.L."/>
            <person name="Henrissat B."/>
            <person name="Hilden K.S."/>
            <person name="Hope R."/>
            <person name="Hossain A."/>
            <person name="Karabika E."/>
            <person name="Karaffa L."/>
            <person name="Karanyi Z."/>
            <person name="Krasevec N."/>
            <person name="Kuo A."/>
            <person name="Kusch H."/>
            <person name="LaButti K."/>
            <person name="Lagendijk E.L."/>
            <person name="Lapidus A."/>
            <person name="Levasseur A."/>
            <person name="Lindquist E."/>
            <person name="Lipzen A."/>
            <person name="Logrieco A.F."/>
            <person name="MacCabe A."/>
            <person name="Maekelae M.R."/>
            <person name="Malavazi I."/>
            <person name="Melin P."/>
            <person name="Meyer V."/>
            <person name="Mielnichuk N."/>
            <person name="Miskei M."/>
            <person name="Molnar A.P."/>
            <person name="Mule G."/>
            <person name="Ngan C.Y."/>
            <person name="Orejas M."/>
            <person name="Orosz E."/>
            <person name="Ouedraogo J.P."/>
            <person name="Overkamp K.M."/>
            <person name="Park H.-S."/>
            <person name="Perrone G."/>
            <person name="Piumi F."/>
            <person name="Punt P.J."/>
            <person name="Ram A.F."/>
            <person name="Ramon A."/>
            <person name="Rauscher S."/>
            <person name="Record E."/>
            <person name="Riano-Pachon D.M."/>
            <person name="Robert V."/>
            <person name="Roehrig J."/>
            <person name="Ruller R."/>
            <person name="Salamov A."/>
            <person name="Salih N.S."/>
            <person name="Samson R.A."/>
            <person name="Sandor E."/>
            <person name="Sanguinetti M."/>
            <person name="Schuetze T."/>
            <person name="Sepcic K."/>
            <person name="Shelest E."/>
            <person name="Sherlock G."/>
            <person name="Sophianopoulou V."/>
            <person name="Squina F.M."/>
            <person name="Sun H."/>
            <person name="Susca A."/>
            <person name="Todd R.B."/>
            <person name="Tsang A."/>
            <person name="Unkles S.E."/>
            <person name="van de Wiele N."/>
            <person name="van Rossen-Uffink D."/>
            <person name="Oliveira J.V."/>
            <person name="Vesth T.C."/>
            <person name="Visser J."/>
            <person name="Yu J.-H."/>
            <person name="Zhou M."/>
            <person name="Andersen M.R."/>
            <person name="Archer D.B."/>
            <person name="Baker S.E."/>
            <person name="Benoit I."/>
            <person name="Brakhage A.A."/>
            <person name="Braus G.H."/>
            <person name="Fischer R."/>
            <person name="Frisvad J.C."/>
            <person name="Goldman G.H."/>
            <person name="Houbraken J."/>
            <person name="Oakley B."/>
            <person name="Pocsi I."/>
            <person name="Scazzocchio C."/>
            <person name="Seiboth B."/>
            <person name="vanKuyk P.A."/>
            <person name="Wortman J."/>
            <person name="Dyer P.S."/>
            <person name="Grigoriev I.V."/>
        </authorList>
    </citation>
    <scope>NUCLEOTIDE SEQUENCE [LARGE SCALE GENOMIC DNA]</scope>
    <source>
        <strain evidence="12">ATCC 16872 / CBS 172.66 / WB 5094</strain>
    </source>
</reference>
<accession>A0A1L9X049</accession>
<comment type="catalytic activity">
    <reaction evidence="8">
        <text>fluoride(in) = fluoride(out)</text>
        <dbReference type="Rhea" id="RHEA:76159"/>
        <dbReference type="ChEBI" id="CHEBI:17051"/>
    </reaction>
    <physiologicalReaction direction="left-to-right" evidence="8">
        <dbReference type="Rhea" id="RHEA:76160"/>
    </physiologicalReaction>
</comment>
<comment type="similarity">
    <text evidence="7">Belongs to the fluoride channel Fluc/FEX (TC 1.A.43) family.</text>
</comment>
<evidence type="ECO:0000256" key="3">
    <source>
        <dbReference type="ARBA" id="ARBA00022475"/>
    </source>
</evidence>
<dbReference type="Pfam" id="PF02537">
    <property type="entry name" value="CRCB"/>
    <property type="match status" value="2"/>
</dbReference>
<dbReference type="Proteomes" id="UP000184546">
    <property type="component" value="Unassembled WGS sequence"/>
</dbReference>
<feature type="transmembrane region" description="Helical" evidence="10">
    <location>
        <begin position="297"/>
        <end position="319"/>
    </location>
</feature>
<keyword evidence="5 10" id="KW-1133">Transmembrane helix</keyword>
<feature type="transmembrane region" description="Helical" evidence="10">
    <location>
        <begin position="438"/>
        <end position="455"/>
    </location>
</feature>
<dbReference type="OMA" id="WPNFAGT"/>
<feature type="transmembrane region" description="Helical" evidence="10">
    <location>
        <begin position="193"/>
        <end position="214"/>
    </location>
</feature>
<evidence type="ECO:0008006" key="13">
    <source>
        <dbReference type="Google" id="ProtNLM"/>
    </source>
</evidence>
<dbReference type="RefSeq" id="XP_020058132.1">
    <property type="nucleotide sequence ID" value="XM_020196015.1"/>
</dbReference>
<evidence type="ECO:0000256" key="1">
    <source>
        <dbReference type="ARBA" id="ARBA00002598"/>
    </source>
</evidence>
<evidence type="ECO:0000256" key="7">
    <source>
        <dbReference type="ARBA" id="ARBA00035120"/>
    </source>
</evidence>
<dbReference type="GO" id="GO:1903425">
    <property type="term" value="F:fluoride transmembrane transporter activity"/>
    <property type="evidence" value="ECO:0007669"/>
    <property type="project" value="TreeGrafter"/>
</dbReference>
<protein>
    <recommendedName>
        <fullName evidence="13">CrcB-like protein-domain-containing protein</fullName>
    </recommendedName>
</protein>
<evidence type="ECO:0000256" key="9">
    <source>
        <dbReference type="SAM" id="MobiDB-lite"/>
    </source>
</evidence>
<dbReference type="AlphaFoldDB" id="A0A1L9X049"/>
<dbReference type="PANTHER" id="PTHR28259:SF1">
    <property type="entry name" value="FLUORIDE EXPORT PROTEIN 1-RELATED"/>
    <property type="match status" value="1"/>
</dbReference>
<keyword evidence="4 10" id="KW-0812">Transmembrane</keyword>
<evidence type="ECO:0000256" key="10">
    <source>
        <dbReference type="SAM" id="Phobius"/>
    </source>
</evidence>
<feature type="compositionally biased region" description="Basic and acidic residues" evidence="9">
    <location>
        <begin position="10"/>
        <end position="28"/>
    </location>
</feature>
<feature type="transmembrane region" description="Helical" evidence="10">
    <location>
        <begin position="339"/>
        <end position="358"/>
    </location>
</feature>
<dbReference type="EMBL" id="KV878974">
    <property type="protein sequence ID" value="OJK01793.1"/>
    <property type="molecule type" value="Genomic_DNA"/>
</dbReference>
<sequence>MQSQYNAQAKYDKQERPSISSPRERLMTDSDSESEINLDEVAAPPPVYDRPDEDHLENQLSHQAGREEEEEVIEQESQQDQNGYATTVGTEEDEKQQGRGLRSTSMRMPYVIAYLIFSSFLGTLLRMVIESLTFYPGAPVNTSVLWANVGGCFIMGFLSEDQGLFRFKEVDVQVEHEDDGQRRARLTAHKKTIPLYIGLTTGFCGSLTSFSTFIRDLFLALSNGLSVPMGPYSDVSLFAAAQDVPKAPNGGFSFMAIIAALLLEVGLSTFSIKLGAHTAVFLSPWTPRLPQWWLERIVNPCMIPLATLSWIALICLVALLPRHASDPTLWSAEIWRGPVLFALVFSPVGCLARFFLSLKLNGRVAAFPLGTFAANISGTAVLGMAYCLQHSSISAASLGGGSVVGCQVLQGIMDGFCGCLTTVSTWALELIDLRPRHAYVYGIMSVVVAFCLLVVEIGSLKWTRGLETPICFSASTGQ</sequence>
<organism evidence="11 12">
    <name type="scientific">Aspergillus aculeatus (strain ATCC 16872 / CBS 172.66 / WB 5094)</name>
    <dbReference type="NCBI Taxonomy" id="690307"/>
    <lineage>
        <taxon>Eukaryota</taxon>
        <taxon>Fungi</taxon>
        <taxon>Dikarya</taxon>
        <taxon>Ascomycota</taxon>
        <taxon>Pezizomycotina</taxon>
        <taxon>Eurotiomycetes</taxon>
        <taxon>Eurotiomycetidae</taxon>
        <taxon>Eurotiales</taxon>
        <taxon>Aspergillaceae</taxon>
        <taxon>Aspergillus</taxon>
        <taxon>Aspergillus subgen. Circumdati</taxon>
    </lineage>
</organism>
<dbReference type="OrthoDB" id="409792at2759"/>
<evidence type="ECO:0000256" key="8">
    <source>
        <dbReference type="ARBA" id="ARBA00035585"/>
    </source>
</evidence>
<evidence type="ECO:0000256" key="2">
    <source>
        <dbReference type="ARBA" id="ARBA00004651"/>
    </source>
</evidence>
<gene>
    <name evidence="11" type="ORF">ASPACDRAFT_116759</name>
</gene>
<feature type="transmembrane region" description="Helical" evidence="10">
    <location>
        <begin position="108"/>
        <end position="128"/>
    </location>
</feature>
<evidence type="ECO:0000256" key="5">
    <source>
        <dbReference type="ARBA" id="ARBA00022989"/>
    </source>
</evidence>
<dbReference type="GeneID" id="30969829"/>
<evidence type="ECO:0000313" key="11">
    <source>
        <dbReference type="EMBL" id="OJK01793.1"/>
    </source>
</evidence>
<dbReference type="VEuPathDB" id="FungiDB:ASPACDRAFT_116759"/>
<dbReference type="STRING" id="690307.A0A1L9X049"/>
<feature type="region of interest" description="Disordered" evidence="9">
    <location>
        <begin position="1"/>
        <end position="101"/>
    </location>
</feature>
<feature type="transmembrane region" description="Helical" evidence="10">
    <location>
        <begin position="140"/>
        <end position="158"/>
    </location>
</feature>
<proteinExistence type="inferred from homology"/>
<comment type="subcellular location">
    <subcellularLocation>
        <location evidence="2">Cell membrane</location>
        <topology evidence="2">Multi-pass membrane protein</topology>
    </subcellularLocation>
</comment>
<keyword evidence="12" id="KW-1185">Reference proteome</keyword>
<evidence type="ECO:0000256" key="6">
    <source>
        <dbReference type="ARBA" id="ARBA00023136"/>
    </source>
</evidence>
<name>A0A1L9X049_ASPA1</name>
<keyword evidence="3" id="KW-1003">Cell membrane</keyword>
<dbReference type="GO" id="GO:0005886">
    <property type="term" value="C:plasma membrane"/>
    <property type="evidence" value="ECO:0007669"/>
    <property type="project" value="UniProtKB-SubCell"/>
</dbReference>
<evidence type="ECO:0000256" key="4">
    <source>
        <dbReference type="ARBA" id="ARBA00022692"/>
    </source>
</evidence>
<feature type="transmembrane region" description="Helical" evidence="10">
    <location>
        <begin position="252"/>
        <end position="276"/>
    </location>
</feature>
<dbReference type="PANTHER" id="PTHR28259">
    <property type="entry name" value="FLUORIDE EXPORT PROTEIN 1-RELATED"/>
    <property type="match status" value="1"/>
</dbReference>
<keyword evidence="6 10" id="KW-0472">Membrane</keyword>
<evidence type="ECO:0000313" key="12">
    <source>
        <dbReference type="Proteomes" id="UP000184546"/>
    </source>
</evidence>